<organism evidence="1">
    <name type="scientific">Finegoldia magna ATCC 53516</name>
    <dbReference type="NCBI Taxonomy" id="525282"/>
    <lineage>
        <taxon>Bacteria</taxon>
        <taxon>Bacillati</taxon>
        <taxon>Bacillota</taxon>
        <taxon>Tissierellia</taxon>
        <taxon>Tissierellales</taxon>
        <taxon>Peptoniphilaceae</taxon>
        <taxon>Finegoldia</taxon>
    </lineage>
</organism>
<dbReference type="AlphaFoldDB" id="D6S8Z0"/>
<proteinExistence type="predicted"/>
<evidence type="ECO:0000313" key="1">
    <source>
        <dbReference type="EMBL" id="EFH93268.1"/>
    </source>
</evidence>
<dbReference type="HOGENOM" id="CLU_2734094_0_0_9"/>
<accession>D6S8Z0</accession>
<gene>
    <name evidence="1" type="ORF">HMPREF0391_10926</name>
</gene>
<reference evidence="1" key="1">
    <citation type="submission" date="2010-05" db="EMBL/GenBank/DDBJ databases">
        <authorList>
            <person name="Muzny D."/>
            <person name="Qin X."/>
            <person name="Buhay C."/>
            <person name="Dugan-Rocha S."/>
            <person name="Ding Y."/>
            <person name="Chen G."/>
            <person name="Hawes A."/>
            <person name="Holder M."/>
            <person name="Jhangiani S."/>
            <person name="Johnson A."/>
            <person name="Khan Z."/>
            <person name="Li Z."/>
            <person name="Liu W."/>
            <person name="Liu X."/>
            <person name="Perez L."/>
            <person name="Shen H."/>
            <person name="Wang Q."/>
            <person name="Watt J."/>
            <person name="Xi L."/>
            <person name="Xin Y."/>
            <person name="Zhou J."/>
            <person name="Deng J."/>
            <person name="Jiang H."/>
            <person name="Liu Y."/>
            <person name="Qu J."/>
            <person name="Song X.-Z."/>
            <person name="Zhang L."/>
            <person name="Villasana D."/>
            <person name="Johnson A."/>
            <person name="Liu J."/>
            <person name="Liyanage D."/>
            <person name="Lorensuhewa L."/>
            <person name="Robinson T."/>
            <person name="Song A."/>
            <person name="Song B.-B."/>
            <person name="Dinh H."/>
            <person name="Thornton R."/>
            <person name="Coyle M."/>
            <person name="Francisco L."/>
            <person name="Jackson L."/>
            <person name="Javaid M."/>
            <person name="Korchina V."/>
            <person name="Kovar C."/>
            <person name="Mata R."/>
            <person name="Mathew T."/>
            <person name="Ngo R."/>
            <person name="Nguyen L."/>
            <person name="Nguyen N."/>
            <person name="Okwuonu G."/>
            <person name="Ongeri F."/>
            <person name="Pham C."/>
            <person name="Simmons D."/>
            <person name="Wilczek-Boney K."/>
            <person name="Hale W."/>
            <person name="Jakkamsetti A."/>
            <person name="Pham P."/>
            <person name="Ruth R."/>
            <person name="San Lucas F."/>
            <person name="Warren J."/>
            <person name="Zhang J."/>
            <person name="Zhao Z."/>
            <person name="Zhou C."/>
            <person name="Zhu D."/>
            <person name="Lee S."/>
            <person name="Bess C."/>
            <person name="Blankenburg K."/>
            <person name="Forbes L."/>
            <person name="Fu Q."/>
            <person name="Gubbala S."/>
            <person name="Hirani K."/>
            <person name="Jayaseelan J.C."/>
            <person name="Lara F."/>
            <person name="Munidasa M."/>
            <person name="Palculict T."/>
            <person name="Patil S."/>
            <person name="Pu L.-L."/>
            <person name="Saada N."/>
            <person name="Tang L."/>
            <person name="Weissenberger G."/>
            <person name="Zhu Y."/>
            <person name="Hemphill L."/>
            <person name="Shang Y."/>
            <person name="Youmans B."/>
            <person name="Ayvaz T."/>
            <person name="Ross M."/>
            <person name="Santibanez J."/>
            <person name="Aqrawi P."/>
            <person name="Gross S."/>
            <person name="Joshi V."/>
            <person name="Fowler G."/>
            <person name="Nazareth L."/>
            <person name="Reid J."/>
            <person name="Worley K."/>
            <person name="Petrosino J."/>
            <person name="Highlander S."/>
            <person name="Gibbs R."/>
        </authorList>
    </citation>
    <scope>NUCLEOTIDE SEQUENCE [LARGE SCALE GENOMIC DNA]</scope>
    <source>
        <strain evidence="1">ATCC 53516</strain>
    </source>
</reference>
<dbReference type="STRING" id="525282.HMPREF0391_10926"/>
<protein>
    <submittedName>
        <fullName evidence="1">Uncharacterized protein</fullName>
    </submittedName>
</protein>
<dbReference type="EMBL" id="ACHM02000002">
    <property type="protein sequence ID" value="EFH93268.1"/>
    <property type="molecule type" value="Genomic_DNA"/>
</dbReference>
<dbReference type="Proteomes" id="UP000004063">
    <property type="component" value="Chromosome"/>
</dbReference>
<name>D6S8Z0_FINMA</name>
<sequence>MQKLIKIYPEWNVNAFMKQHKVKLSEIKIQPEWNVNVVSLTFIAESLIIKIQPEWNVNLNTPLEILSNYYN</sequence>
<comment type="caution">
    <text evidence="1">The sequence shown here is derived from an EMBL/GenBank/DDBJ whole genome shotgun (WGS) entry which is preliminary data.</text>
</comment>